<accession>A0ABV3C597</accession>
<gene>
    <name evidence="3" type="ORF">AB0A88_07280</name>
</gene>
<protein>
    <recommendedName>
        <fullName evidence="5">Secreted protein</fullName>
    </recommendedName>
</protein>
<organism evidence="3 4">
    <name type="scientific">Streptomyces narbonensis</name>
    <dbReference type="NCBI Taxonomy" id="67333"/>
    <lineage>
        <taxon>Bacteria</taxon>
        <taxon>Bacillati</taxon>
        <taxon>Actinomycetota</taxon>
        <taxon>Actinomycetes</taxon>
        <taxon>Kitasatosporales</taxon>
        <taxon>Streptomycetaceae</taxon>
        <taxon>Streptomyces</taxon>
    </lineage>
</organism>
<feature type="signal peptide" evidence="2">
    <location>
        <begin position="1"/>
        <end position="32"/>
    </location>
</feature>
<keyword evidence="4" id="KW-1185">Reference proteome</keyword>
<reference evidence="3 4" key="1">
    <citation type="submission" date="2024-06" db="EMBL/GenBank/DDBJ databases">
        <title>The Natural Products Discovery Center: Release of the First 8490 Sequenced Strains for Exploring Actinobacteria Biosynthetic Diversity.</title>
        <authorList>
            <person name="Kalkreuter E."/>
            <person name="Kautsar S.A."/>
            <person name="Yang D."/>
            <person name="Bader C.D."/>
            <person name="Teijaro C.N."/>
            <person name="Fluegel L."/>
            <person name="Davis C.M."/>
            <person name="Simpson J.R."/>
            <person name="Lauterbach L."/>
            <person name="Steele A.D."/>
            <person name="Gui C."/>
            <person name="Meng S."/>
            <person name="Li G."/>
            <person name="Viehrig K."/>
            <person name="Ye F."/>
            <person name="Su P."/>
            <person name="Kiefer A.F."/>
            <person name="Nichols A."/>
            <person name="Cepeda A.J."/>
            <person name="Yan W."/>
            <person name="Fan B."/>
            <person name="Jiang Y."/>
            <person name="Adhikari A."/>
            <person name="Zheng C.-J."/>
            <person name="Schuster L."/>
            <person name="Cowan T.M."/>
            <person name="Smanski M.J."/>
            <person name="Chevrette M.G."/>
            <person name="De Carvalho L.P.S."/>
            <person name="Shen B."/>
        </authorList>
    </citation>
    <scope>NUCLEOTIDE SEQUENCE [LARGE SCALE GENOMIC DNA]</scope>
    <source>
        <strain evidence="3 4">NPDC045974</strain>
    </source>
</reference>
<evidence type="ECO:0008006" key="5">
    <source>
        <dbReference type="Google" id="ProtNLM"/>
    </source>
</evidence>
<evidence type="ECO:0000313" key="4">
    <source>
        <dbReference type="Proteomes" id="UP001551329"/>
    </source>
</evidence>
<dbReference type="EMBL" id="JBEZAE010000003">
    <property type="protein sequence ID" value="MEU7069940.1"/>
    <property type="molecule type" value="Genomic_DNA"/>
</dbReference>
<feature type="compositionally biased region" description="Basic and acidic residues" evidence="1">
    <location>
        <begin position="140"/>
        <end position="157"/>
    </location>
</feature>
<keyword evidence="2" id="KW-0732">Signal</keyword>
<feature type="region of interest" description="Disordered" evidence="1">
    <location>
        <begin position="117"/>
        <end position="165"/>
    </location>
</feature>
<feature type="chain" id="PRO_5047104763" description="Secreted protein" evidence="2">
    <location>
        <begin position="33"/>
        <end position="165"/>
    </location>
</feature>
<name>A0ABV3C597_9ACTN</name>
<sequence>MVRAARQLTALLTVVLCALWSLLLLQTPSAQAATAPAGVSVSACSEASHHTAPAEAPDRTAPTEAGDHTAPVGSVSDHTPHVGAQRPVTPPPDPHLASDTVAELPAAVEHSVRFPAPPAAPAAAVPDLSVPARGVLAGGPRRERAPPGDRHEPRDSRGPPAPRHS</sequence>
<proteinExistence type="predicted"/>
<evidence type="ECO:0000256" key="2">
    <source>
        <dbReference type="SAM" id="SignalP"/>
    </source>
</evidence>
<evidence type="ECO:0000313" key="3">
    <source>
        <dbReference type="EMBL" id="MEU7069940.1"/>
    </source>
</evidence>
<dbReference type="RefSeq" id="WP_358470126.1">
    <property type="nucleotide sequence ID" value="NZ_JBEZAE010000003.1"/>
</dbReference>
<feature type="region of interest" description="Disordered" evidence="1">
    <location>
        <begin position="46"/>
        <end position="104"/>
    </location>
</feature>
<evidence type="ECO:0000256" key="1">
    <source>
        <dbReference type="SAM" id="MobiDB-lite"/>
    </source>
</evidence>
<comment type="caution">
    <text evidence="3">The sequence shown here is derived from an EMBL/GenBank/DDBJ whole genome shotgun (WGS) entry which is preliminary data.</text>
</comment>
<dbReference type="Proteomes" id="UP001551329">
    <property type="component" value="Unassembled WGS sequence"/>
</dbReference>